<reference evidence="9" key="1">
    <citation type="submission" date="2023-05" db="EMBL/GenBank/DDBJ databases">
        <title>Draft genome of Pseudofrankia sp. BMG5.37.</title>
        <authorList>
            <person name="Gtari M."/>
            <person name="Ghodhbane F."/>
            <person name="Sbissi I."/>
        </authorList>
    </citation>
    <scope>NUCLEOTIDE SEQUENCE [LARGE SCALE GENOMIC DNA]</scope>
    <source>
        <strain evidence="9">BMG 814</strain>
    </source>
</reference>
<dbReference type="Gene3D" id="3.40.1350.10">
    <property type="match status" value="1"/>
</dbReference>
<evidence type="ECO:0000313" key="8">
    <source>
        <dbReference type="EMBL" id="MDP5185058.1"/>
    </source>
</evidence>
<dbReference type="InterPro" id="IPR048301">
    <property type="entry name" value="NucS_C"/>
</dbReference>
<dbReference type="InterPro" id="IPR002793">
    <property type="entry name" value="Endonuclease_NucS"/>
</dbReference>
<feature type="domain" description="Endonuclease NucS N-terminal PH-like" evidence="7">
    <location>
        <begin position="2"/>
        <end position="90"/>
    </location>
</feature>
<dbReference type="EMBL" id="JASNFN010000036">
    <property type="protein sequence ID" value="MDP5185058.1"/>
    <property type="molecule type" value="Genomic_DNA"/>
</dbReference>
<dbReference type="Gene3D" id="2.70.180.20">
    <property type="match status" value="1"/>
</dbReference>
<dbReference type="InterPro" id="IPR048302">
    <property type="entry name" value="NucS_N"/>
</dbReference>
<evidence type="ECO:0000313" key="9">
    <source>
        <dbReference type="Proteomes" id="UP001233673"/>
    </source>
</evidence>
<gene>
    <name evidence="8" type="primary">nucS</name>
    <name evidence="8" type="ORF">QOZ88_20695</name>
</gene>
<evidence type="ECO:0000259" key="6">
    <source>
        <dbReference type="Pfam" id="PF01939"/>
    </source>
</evidence>
<keyword evidence="4" id="KW-0378">Hydrolase</keyword>
<dbReference type="InterPro" id="IPR049173">
    <property type="entry name" value="NucS_N_sf"/>
</dbReference>
<dbReference type="GO" id="GO:0004519">
    <property type="term" value="F:endonuclease activity"/>
    <property type="evidence" value="ECO:0007669"/>
    <property type="project" value="UniProtKB-KW"/>
</dbReference>
<dbReference type="Proteomes" id="UP001233673">
    <property type="component" value="Unassembled WGS sequence"/>
</dbReference>
<dbReference type="NCBIfam" id="NF002876">
    <property type="entry name" value="PRK03298.1"/>
    <property type="match status" value="1"/>
</dbReference>
<dbReference type="PANTHER" id="PTHR38814">
    <property type="entry name" value="ENDONUCLEASE NUCS"/>
    <property type="match status" value="1"/>
</dbReference>
<keyword evidence="2" id="KW-0540">Nuclease</keyword>
<proteinExistence type="predicted"/>
<feature type="domain" description="Endonuclease NucS C-terminal" evidence="6">
    <location>
        <begin position="99"/>
        <end position="217"/>
    </location>
</feature>
<keyword evidence="5" id="KW-0238">DNA-binding</keyword>
<evidence type="ECO:0000256" key="1">
    <source>
        <dbReference type="ARBA" id="ARBA00022490"/>
    </source>
</evidence>
<keyword evidence="9" id="KW-1185">Reference proteome</keyword>
<dbReference type="RefSeq" id="WP_306001590.1">
    <property type="nucleotide sequence ID" value="NZ_JASNFN010000036.1"/>
</dbReference>
<protein>
    <submittedName>
        <fullName evidence="8">Endonuclease NucS</fullName>
    </submittedName>
</protein>
<dbReference type="Pfam" id="PF01939">
    <property type="entry name" value="NucS_C"/>
    <property type="match status" value="1"/>
</dbReference>
<keyword evidence="3 8" id="KW-0255">Endonuclease</keyword>
<evidence type="ECO:0000256" key="4">
    <source>
        <dbReference type="ARBA" id="ARBA00022801"/>
    </source>
</evidence>
<dbReference type="Pfam" id="PF21003">
    <property type="entry name" value="NucS_N"/>
    <property type="match status" value="1"/>
</dbReference>
<evidence type="ECO:0000256" key="5">
    <source>
        <dbReference type="ARBA" id="ARBA00023125"/>
    </source>
</evidence>
<keyword evidence="1" id="KW-0963">Cytoplasm</keyword>
<evidence type="ECO:0000259" key="7">
    <source>
        <dbReference type="Pfam" id="PF21003"/>
    </source>
</evidence>
<dbReference type="CDD" id="cd22341">
    <property type="entry name" value="NucS-like"/>
    <property type="match status" value="1"/>
</dbReference>
<accession>A0ABT9IHK0</accession>
<organism evidence="8 9">
    <name type="scientific">Blastococcus carthaginiensis</name>
    <dbReference type="NCBI Taxonomy" id="3050034"/>
    <lineage>
        <taxon>Bacteria</taxon>
        <taxon>Bacillati</taxon>
        <taxon>Actinomycetota</taxon>
        <taxon>Actinomycetes</taxon>
        <taxon>Geodermatophilales</taxon>
        <taxon>Geodermatophilaceae</taxon>
        <taxon>Blastococcus</taxon>
    </lineage>
</organism>
<sequence length="219" mass="23917">MRILVARCSATYSGKLNASLPVAERLIVQKSDGTVLVHGSMGSKALFWMGPPCTSKVDGSTWTITHSKTAETLVIDLHEVLHEHTADVGVEPGLVKEGVERDLQALLADQVHVVGNGLTLVGREWPTPIGPVDHLLRDAAGGHVAVEVKRRGEIDGVEQLTRYLDYLNRDPRLRPVRGVLAAQSLSRQARTLAADRQIQCVTLDYDAMRGVVKDEDTLF</sequence>
<name>A0ABT9IHK0_9ACTN</name>
<comment type="caution">
    <text evidence="8">The sequence shown here is derived from an EMBL/GenBank/DDBJ whole genome shotgun (WGS) entry which is preliminary data.</text>
</comment>
<dbReference type="InterPro" id="IPR011856">
    <property type="entry name" value="tRNA_endonuc-like_dom_sf"/>
</dbReference>
<evidence type="ECO:0000256" key="3">
    <source>
        <dbReference type="ARBA" id="ARBA00022759"/>
    </source>
</evidence>
<evidence type="ECO:0000256" key="2">
    <source>
        <dbReference type="ARBA" id="ARBA00022722"/>
    </source>
</evidence>
<dbReference type="PANTHER" id="PTHR38814:SF1">
    <property type="entry name" value="ENDONUCLEASE NUCS"/>
    <property type="match status" value="1"/>
</dbReference>